<evidence type="ECO:0000256" key="4">
    <source>
        <dbReference type="ARBA" id="ARBA00022857"/>
    </source>
</evidence>
<evidence type="ECO:0000256" key="2">
    <source>
        <dbReference type="ARBA" id="ARBA00022630"/>
    </source>
</evidence>
<keyword evidence="5" id="KW-0560">Oxidoreductase</keyword>
<dbReference type="SUPFAM" id="SSF51905">
    <property type="entry name" value="FAD/NAD(P)-binding domain"/>
    <property type="match status" value="2"/>
</dbReference>
<dbReference type="InterPro" id="IPR051820">
    <property type="entry name" value="FAD-binding_MO"/>
</dbReference>
<dbReference type="FunFam" id="3.50.50.60:FF:000228">
    <property type="entry name" value="FAD-containing monooxygenase EthA"/>
    <property type="match status" value="1"/>
</dbReference>
<sequence>MDRKQEGLDYDVIIIGAGISGINFAYRLQERNPELSYCIVEERHEIGGTWSLFQYPGIRSDSDLFTFGFAWRPWAGKHSIAHGSLIAKYVRDCAEEEGIDKKIKFRHRVNQLSWSTESRAWTLDLAVNETLPSTLRSRFVLLGTGYYDYHEPLQADIPGIQNFAGTLVHPQFWPKDLDLKDKKVVIIGSGATAITLLPSIAKTAVHVTMLQRSPSYILSIPNEDLAEKVIRLLFPKTLARKLIRFKWVVVPLVMVTFCRRFPRLARKLLLLLTAKELPKGMPLDPNFTPRYNPWEQRLCMCPEADFYECLRSGKGSVKTDVIQTVNETCIQLQSGDELQPDIIVTATGLKLRIAGGIEIFVDGEQYHIGDHFLWKYAMMDELPNAIFAFGYVDASWTLGADSTAKMACRMLQKMKKDGTTMVVPRMGDEERLHIKKVPFLDLKSTYVQQAQNMLPGVGDRSVWQRRSYYWRDLAVAVYGNLKKGTVWTK</sequence>
<dbReference type="OrthoDB" id="66881at2759"/>
<keyword evidence="2" id="KW-0285">Flavoprotein</keyword>
<proteinExistence type="predicted"/>
<keyword evidence="4" id="KW-0521">NADP</keyword>
<evidence type="ECO:0008006" key="9">
    <source>
        <dbReference type="Google" id="ProtNLM"/>
    </source>
</evidence>
<dbReference type="Gene3D" id="3.50.50.60">
    <property type="entry name" value="FAD/NAD(P)-binding domain"/>
    <property type="match status" value="2"/>
</dbReference>
<gene>
    <name evidence="7" type="ORF">PMG11_07757</name>
</gene>
<comment type="cofactor">
    <cofactor evidence="1">
        <name>FAD</name>
        <dbReference type="ChEBI" id="CHEBI:57692"/>
    </cofactor>
</comment>
<evidence type="ECO:0000313" key="8">
    <source>
        <dbReference type="Proteomes" id="UP000042958"/>
    </source>
</evidence>
<reference evidence="8" key="1">
    <citation type="journal article" date="2015" name="Genome Announc.">
        <title>Draft genome sequence of the fungus Penicillium brasilianum MG11.</title>
        <authorList>
            <person name="Horn F."/>
            <person name="Linde J."/>
            <person name="Mattern D.J."/>
            <person name="Walther G."/>
            <person name="Guthke R."/>
            <person name="Brakhage A.A."/>
            <person name="Valiante V."/>
        </authorList>
    </citation>
    <scope>NUCLEOTIDE SEQUENCE [LARGE SCALE GENOMIC DNA]</scope>
    <source>
        <strain evidence="8">MG11</strain>
    </source>
</reference>
<name>A0A0F7TVM0_PENBI</name>
<protein>
    <recommendedName>
        <fullName evidence="9">FAD-containing monooxygenase EthA</fullName>
    </recommendedName>
</protein>
<dbReference type="GO" id="GO:0004497">
    <property type="term" value="F:monooxygenase activity"/>
    <property type="evidence" value="ECO:0007669"/>
    <property type="project" value="UniProtKB-KW"/>
</dbReference>
<dbReference type="PANTHER" id="PTHR43872">
    <property type="entry name" value="MONOOXYGENASE, PUTATIVE (AFU_ORTHOLOGUE AFUA_8G02570)-RELATED"/>
    <property type="match status" value="1"/>
</dbReference>
<keyword evidence="3" id="KW-0274">FAD</keyword>
<keyword evidence="8" id="KW-1185">Reference proteome</keyword>
<evidence type="ECO:0000256" key="3">
    <source>
        <dbReference type="ARBA" id="ARBA00022827"/>
    </source>
</evidence>
<keyword evidence="6" id="KW-0503">Monooxygenase</keyword>
<dbReference type="EMBL" id="CDHK01000007">
    <property type="protein sequence ID" value="CEJ59122.1"/>
    <property type="molecule type" value="Genomic_DNA"/>
</dbReference>
<dbReference type="PANTHER" id="PTHR43872:SF1">
    <property type="entry name" value="MONOOXYGENASE, PUTATIVE (AFU_ORTHOLOGUE AFUA_8G02570)-RELATED"/>
    <property type="match status" value="1"/>
</dbReference>
<evidence type="ECO:0000256" key="1">
    <source>
        <dbReference type="ARBA" id="ARBA00001974"/>
    </source>
</evidence>
<dbReference type="Proteomes" id="UP000042958">
    <property type="component" value="Unassembled WGS sequence"/>
</dbReference>
<dbReference type="PRINTS" id="PR00411">
    <property type="entry name" value="PNDRDTASEI"/>
</dbReference>
<dbReference type="AlphaFoldDB" id="A0A0F7TVM0"/>
<dbReference type="Pfam" id="PF13738">
    <property type="entry name" value="Pyr_redox_3"/>
    <property type="match status" value="1"/>
</dbReference>
<evidence type="ECO:0000256" key="6">
    <source>
        <dbReference type="ARBA" id="ARBA00023033"/>
    </source>
</evidence>
<dbReference type="InterPro" id="IPR036188">
    <property type="entry name" value="FAD/NAD-bd_sf"/>
</dbReference>
<organism evidence="7 8">
    <name type="scientific">Penicillium brasilianum</name>
    <dbReference type="NCBI Taxonomy" id="104259"/>
    <lineage>
        <taxon>Eukaryota</taxon>
        <taxon>Fungi</taxon>
        <taxon>Dikarya</taxon>
        <taxon>Ascomycota</taxon>
        <taxon>Pezizomycotina</taxon>
        <taxon>Eurotiomycetes</taxon>
        <taxon>Eurotiomycetidae</taxon>
        <taxon>Eurotiales</taxon>
        <taxon>Aspergillaceae</taxon>
        <taxon>Penicillium</taxon>
    </lineage>
</organism>
<evidence type="ECO:0000256" key="5">
    <source>
        <dbReference type="ARBA" id="ARBA00023002"/>
    </source>
</evidence>
<accession>A0A0F7TVM0</accession>
<evidence type="ECO:0000313" key="7">
    <source>
        <dbReference type="EMBL" id="CEJ59122.1"/>
    </source>
</evidence>